<dbReference type="Proteomes" id="UP000001074">
    <property type="component" value="Unassembled WGS sequence"/>
</dbReference>
<reference evidence="2" key="3">
    <citation type="submission" date="2025-09" db="UniProtKB">
        <authorList>
            <consortium name="Ensembl"/>
        </authorList>
    </citation>
    <scope>IDENTIFICATION</scope>
</reference>
<dbReference type="AlphaFoldDB" id="G1QCP8"/>
<name>G1QCP8_MYOLU</name>
<evidence type="ECO:0000256" key="1">
    <source>
        <dbReference type="SAM" id="MobiDB-lite"/>
    </source>
</evidence>
<accession>G1QCP8</accession>
<feature type="region of interest" description="Disordered" evidence="1">
    <location>
        <begin position="1"/>
        <end position="35"/>
    </location>
</feature>
<dbReference type="Ensembl" id="ENSMLUT00000030607.1">
    <property type="protein sequence ID" value="ENSMLUP00000021481.1"/>
    <property type="gene ID" value="ENSMLUG00000027781.1"/>
</dbReference>
<dbReference type="EMBL" id="AAPE02047537">
    <property type="status" value="NOT_ANNOTATED_CDS"/>
    <property type="molecule type" value="Genomic_DNA"/>
</dbReference>
<dbReference type="InParanoid" id="G1QCP8"/>
<sequence length="128" mass="14070">MDPSLFRPRIPSASRRKRARRVRGRLPSSSEELPSLSPWPWGCCRLPNPQLSRTEDVSRSKTGSWLGRGDGGFLGGRPRFRLGGDVEMVRVVTVLATEVLGSQNRLCNNKGVSPRDLVSPIGFSLRGG</sequence>
<reference evidence="2" key="2">
    <citation type="submission" date="2025-08" db="UniProtKB">
        <authorList>
            <consortium name="Ensembl"/>
        </authorList>
    </citation>
    <scope>IDENTIFICATION</scope>
</reference>
<protein>
    <submittedName>
        <fullName evidence="2">Uncharacterized protein</fullName>
    </submittedName>
</protein>
<dbReference type="HOGENOM" id="CLU_1958875_0_0_1"/>
<keyword evidence="3" id="KW-1185">Reference proteome</keyword>
<organism evidence="2 3">
    <name type="scientific">Myotis lucifugus</name>
    <name type="common">Little brown bat</name>
    <dbReference type="NCBI Taxonomy" id="59463"/>
    <lineage>
        <taxon>Eukaryota</taxon>
        <taxon>Metazoa</taxon>
        <taxon>Chordata</taxon>
        <taxon>Craniata</taxon>
        <taxon>Vertebrata</taxon>
        <taxon>Euteleostomi</taxon>
        <taxon>Mammalia</taxon>
        <taxon>Eutheria</taxon>
        <taxon>Laurasiatheria</taxon>
        <taxon>Chiroptera</taxon>
        <taxon>Yangochiroptera</taxon>
        <taxon>Vespertilionidae</taxon>
        <taxon>Myotis</taxon>
    </lineage>
</organism>
<feature type="compositionally biased region" description="Low complexity" evidence="1">
    <location>
        <begin position="25"/>
        <end position="35"/>
    </location>
</feature>
<proteinExistence type="predicted"/>
<reference evidence="2 3" key="1">
    <citation type="journal article" date="2011" name="Nature">
        <title>A high-resolution map of human evolutionary constraint using 29 mammals.</title>
        <authorList>
            <person name="Lindblad-Toh K."/>
            <person name="Garber M."/>
            <person name="Zuk O."/>
            <person name="Lin M.F."/>
            <person name="Parker B.J."/>
            <person name="Washietl S."/>
            <person name="Kheradpour P."/>
            <person name="Ernst J."/>
            <person name="Jordan G."/>
            <person name="Mauceli E."/>
            <person name="Ward L.D."/>
            <person name="Lowe C.B."/>
            <person name="Holloway A.K."/>
            <person name="Clamp M."/>
            <person name="Gnerre S."/>
            <person name="Alfoldi J."/>
            <person name="Beal K."/>
            <person name="Chang J."/>
            <person name="Clawson H."/>
            <person name="Cuff J."/>
            <person name="Di Palma F."/>
            <person name="Fitzgerald S."/>
            <person name="Flicek P."/>
            <person name="Guttman M."/>
            <person name="Hubisz M.J."/>
            <person name="Jaffe D.B."/>
            <person name="Jungreis I."/>
            <person name="Kent W.J."/>
            <person name="Kostka D."/>
            <person name="Lara M."/>
            <person name="Martins A.L."/>
            <person name="Massingham T."/>
            <person name="Moltke I."/>
            <person name="Raney B.J."/>
            <person name="Rasmussen M.D."/>
            <person name="Robinson J."/>
            <person name="Stark A."/>
            <person name="Vilella A.J."/>
            <person name="Wen J."/>
            <person name="Xie X."/>
            <person name="Zody M.C."/>
            <person name="Baldwin J."/>
            <person name="Bloom T."/>
            <person name="Chin C.W."/>
            <person name="Heiman D."/>
            <person name="Nicol R."/>
            <person name="Nusbaum C."/>
            <person name="Young S."/>
            <person name="Wilkinson J."/>
            <person name="Worley K.C."/>
            <person name="Kovar C.L."/>
            <person name="Muzny D.M."/>
            <person name="Gibbs R.A."/>
            <person name="Cree A."/>
            <person name="Dihn H.H."/>
            <person name="Fowler G."/>
            <person name="Jhangiani S."/>
            <person name="Joshi V."/>
            <person name="Lee S."/>
            <person name="Lewis L.R."/>
            <person name="Nazareth L.V."/>
            <person name="Okwuonu G."/>
            <person name="Santibanez J."/>
            <person name="Warren W.C."/>
            <person name="Mardis E.R."/>
            <person name="Weinstock G.M."/>
            <person name="Wilson R.K."/>
            <person name="Delehaunty K."/>
            <person name="Dooling D."/>
            <person name="Fronik C."/>
            <person name="Fulton L."/>
            <person name="Fulton B."/>
            <person name="Graves T."/>
            <person name="Minx P."/>
            <person name="Sodergren E."/>
            <person name="Birney E."/>
            <person name="Margulies E.H."/>
            <person name="Herrero J."/>
            <person name="Green E.D."/>
            <person name="Haussler D."/>
            <person name="Siepel A."/>
            <person name="Goldman N."/>
            <person name="Pollard K.S."/>
            <person name="Pedersen J.S."/>
            <person name="Lander E.S."/>
            <person name="Kellis M."/>
        </authorList>
    </citation>
    <scope>NUCLEOTIDE SEQUENCE [LARGE SCALE GENOMIC DNA]</scope>
</reference>
<evidence type="ECO:0000313" key="2">
    <source>
        <dbReference type="Ensembl" id="ENSMLUP00000021481.1"/>
    </source>
</evidence>
<feature type="compositionally biased region" description="Basic residues" evidence="1">
    <location>
        <begin position="14"/>
        <end position="24"/>
    </location>
</feature>
<evidence type="ECO:0000313" key="3">
    <source>
        <dbReference type="Proteomes" id="UP000001074"/>
    </source>
</evidence>